<keyword evidence="7" id="KW-0677">Repeat</keyword>
<feature type="disulfide bond" evidence="17">
    <location>
        <begin position="214"/>
        <end position="253"/>
    </location>
</feature>
<dbReference type="InterPro" id="IPR050759">
    <property type="entry name" value="Serine_protease_kringle"/>
</dbReference>
<evidence type="ECO:0000256" key="1">
    <source>
        <dbReference type="ARBA" id="ARBA00004613"/>
    </source>
</evidence>
<keyword evidence="6 18" id="KW-0732">Signal</keyword>
<dbReference type="SMART" id="SM00020">
    <property type="entry name" value="Tryp_SPc"/>
    <property type="match status" value="1"/>
</dbReference>
<dbReference type="GO" id="GO:0043066">
    <property type="term" value="P:negative regulation of apoptotic process"/>
    <property type="evidence" value="ECO:0007669"/>
    <property type="project" value="TreeGrafter"/>
</dbReference>
<comment type="subcellular location">
    <subcellularLocation>
        <location evidence="1">Secreted</location>
    </subcellularLocation>
</comment>
<evidence type="ECO:0000313" key="22">
    <source>
        <dbReference type="EMBL" id="KAG7454310.1"/>
    </source>
</evidence>
<feature type="domain" description="Kringle" evidence="19">
    <location>
        <begin position="283"/>
        <end position="362"/>
    </location>
</feature>
<dbReference type="InterPro" id="IPR038178">
    <property type="entry name" value="Kringle_sf"/>
</dbReference>
<sequence length="712" mass="81154">MWICKVILCVTLVVHSESKRNPLQDYQKSDGVRLSAADASFLTKKKSLTVARCARRCSRNRTPFTCRAFYFDQKNRKCHWLSFDSLTPGVQKEHDFNFDLYEKKDYVRQCIVGAGLNYKGTKSITKSGAQCQAWASNMPQEHNFLPALHKDKELVENYCRNPDNEKTGPWCFTTDPKLREESCGIPQCSEVECMKCNGEKYRGPMDHTESGKECQRWDLMEPHQHPFHPKRYPDKGLSDNFCRNPDNRLRPWCFTMDPETPWEYCDIKACDSDSETDKQSTTKCYRGHGEEYRGTVSVTPSGVTCQRWDSQFPHNHSYSPQNYKCKDLRENYCRNPDGAELPWCFTTDPRVRMAFCTNIPRCGTVTRETEECYEGNGEGYRGRLSKTRSGIPCRPWEETNKSGDREASAAETGLELNYCRNPDKDKHGPWCTTNSSSIPWDYCMIKPCKLPSKMTPPESDTPKLSCFVHKTTRIVGGTPVRITEGSWMVSIQKSNMHWCGGSLIREKWVLTNRQCFSSCVPDLTEYSVWTGFVHLNDSGGNTSSRQELKIAHVVCGPEDSNLALLKLSQPATLTDHVWTVQLPIAGCAMREGVNCTVYGWGETQGTGHEGVMKAVQLPMVSNERCYEYHRRNIPLTETRICAGGRRKEGVCDKDYGGPLVCQEGESKVIVGVSTHGRGCALANRPAIFINVPFYTDWIYKVFKYYSHLEENQ</sequence>
<dbReference type="InterPro" id="IPR001314">
    <property type="entry name" value="Peptidase_S1A"/>
</dbReference>
<dbReference type="Gene3D" id="3.50.4.10">
    <property type="entry name" value="Hepatocyte Growth Factor"/>
    <property type="match status" value="1"/>
</dbReference>
<reference evidence="22" key="1">
    <citation type="submission" date="2021-01" db="EMBL/GenBank/DDBJ databases">
        <authorList>
            <person name="Zahm M."/>
            <person name="Roques C."/>
            <person name="Cabau C."/>
            <person name="Klopp C."/>
            <person name="Donnadieu C."/>
            <person name="Jouanno E."/>
            <person name="Lampietro C."/>
            <person name="Louis A."/>
            <person name="Herpin A."/>
            <person name="Echchiki A."/>
            <person name="Berthelot C."/>
            <person name="Parey E."/>
            <person name="Roest-Crollius H."/>
            <person name="Braasch I."/>
            <person name="Postlethwait J."/>
            <person name="Bobe J."/>
            <person name="Montfort J."/>
            <person name="Bouchez O."/>
            <person name="Begum T."/>
            <person name="Mejri S."/>
            <person name="Adams A."/>
            <person name="Chen W.-J."/>
            <person name="Guiguen Y."/>
        </authorList>
    </citation>
    <scope>NUCLEOTIDE SEQUENCE</scope>
    <source>
        <strain evidence="22">YG-15Mar2019-1</strain>
        <tissue evidence="22">Brain</tissue>
    </source>
</reference>
<dbReference type="Pfam" id="PF00051">
    <property type="entry name" value="Kringle"/>
    <property type="match status" value="4"/>
</dbReference>
<dbReference type="PROSITE" id="PS50948">
    <property type="entry name" value="PAN"/>
    <property type="match status" value="1"/>
</dbReference>
<dbReference type="InterPro" id="IPR003609">
    <property type="entry name" value="Pan_app"/>
</dbReference>
<dbReference type="InterPro" id="IPR000001">
    <property type="entry name" value="Kringle"/>
</dbReference>
<dbReference type="PROSITE" id="PS50240">
    <property type="entry name" value="TRYPSIN_DOM"/>
    <property type="match status" value="1"/>
</dbReference>
<evidence type="ECO:0000256" key="11">
    <source>
        <dbReference type="ARBA" id="ARBA00023283"/>
    </source>
</evidence>
<dbReference type="InterPro" id="IPR024174">
    <property type="entry name" value="HGF/MST1"/>
</dbReference>
<comment type="caution">
    <text evidence="17">Lacks conserved residue(s) required for the propagation of feature annotation.</text>
</comment>
<feature type="domain" description="Kringle" evidence="19">
    <location>
        <begin position="192"/>
        <end position="270"/>
    </location>
</feature>
<dbReference type="SMART" id="SM00473">
    <property type="entry name" value="PAN_AP"/>
    <property type="match status" value="1"/>
</dbReference>
<keyword evidence="11" id="KW-0873">Pyrrolidone carboxylic acid</keyword>
<dbReference type="OrthoDB" id="41905at2759"/>
<evidence type="ECO:0000256" key="14">
    <source>
        <dbReference type="ARBA" id="ARBA00033078"/>
    </source>
</evidence>
<dbReference type="AlphaFoldDB" id="A0A9D3P8L0"/>
<dbReference type="Pfam" id="PF00089">
    <property type="entry name" value="Trypsin"/>
    <property type="match status" value="1"/>
</dbReference>
<evidence type="ECO:0000256" key="18">
    <source>
        <dbReference type="SAM" id="SignalP"/>
    </source>
</evidence>
<dbReference type="GO" id="GO:0008083">
    <property type="term" value="F:growth factor activity"/>
    <property type="evidence" value="ECO:0007669"/>
    <property type="project" value="UniProtKB-KW"/>
</dbReference>
<feature type="signal peptide" evidence="18">
    <location>
        <begin position="1"/>
        <end position="18"/>
    </location>
</feature>
<keyword evidence="5 17" id="KW-0420">Kringle</keyword>
<dbReference type="PROSITE" id="PS00021">
    <property type="entry name" value="KRINGLE_1"/>
    <property type="match status" value="4"/>
</dbReference>
<feature type="disulfide bond" evidence="17">
    <location>
        <begin position="305"/>
        <end position="344"/>
    </location>
</feature>
<feature type="disulfide bond" evidence="17">
    <location>
        <begin position="242"/>
        <end position="265"/>
    </location>
</feature>
<feature type="domain" description="Kringle" evidence="19">
    <location>
        <begin position="371"/>
        <end position="448"/>
    </location>
</feature>
<dbReference type="InterPro" id="IPR043504">
    <property type="entry name" value="Peptidase_S1_PA_chymotrypsin"/>
</dbReference>
<gene>
    <name evidence="22" type="ORF">MATL_G00258320</name>
</gene>
<feature type="chain" id="PRO_5039240291" description="Hepatocyte growth factor" evidence="18">
    <location>
        <begin position="19"/>
        <end position="712"/>
    </location>
</feature>
<evidence type="ECO:0000256" key="7">
    <source>
        <dbReference type="ARBA" id="ARBA00022737"/>
    </source>
</evidence>
<dbReference type="SUPFAM" id="SSF57440">
    <property type="entry name" value="Kringle-like"/>
    <property type="match status" value="4"/>
</dbReference>
<dbReference type="PRINTS" id="PR00722">
    <property type="entry name" value="CHYMOTRYPSIN"/>
</dbReference>
<feature type="disulfide bond" evidence="17">
    <location>
        <begin position="333"/>
        <end position="356"/>
    </location>
</feature>
<dbReference type="SUPFAM" id="SSF50494">
    <property type="entry name" value="Trypsin-like serine proteases"/>
    <property type="match status" value="1"/>
</dbReference>
<dbReference type="GO" id="GO:0048012">
    <property type="term" value="P:hepatocyte growth factor receptor signaling pathway"/>
    <property type="evidence" value="ECO:0007669"/>
    <property type="project" value="TreeGrafter"/>
</dbReference>
<dbReference type="SMART" id="SM00130">
    <property type="entry name" value="KR"/>
    <property type="match status" value="4"/>
</dbReference>
<dbReference type="InterPro" id="IPR018056">
    <property type="entry name" value="Kringle_CS"/>
</dbReference>
<keyword evidence="10" id="KW-0325">Glycoprotein</keyword>
<keyword evidence="23" id="KW-1185">Reference proteome</keyword>
<evidence type="ECO:0000256" key="17">
    <source>
        <dbReference type="PROSITE-ProRule" id="PRU00121"/>
    </source>
</evidence>
<evidence type="ECO:0000259" key="21">
    <source>
        <dbReference type="PROSITE" id="PS50948"/>
    </source>
</evidence>
<dbReference type="EMBL" id="JAFDVH010000025">
    <property type="protein sequence ID" value="KAG7454310.1"/>
    <property type="molecule type" value="Genomic_DNA"/>
</dbReference>
<dbReference type="Gene3D" id="2.40.20.10">
    <property type="entry name" value="Plasminogen Kringle 4"/>
    <property type="match status" value="4"/>
</dbReference>
<dbReference type="Pfam" id="PF00024">
    <property type="entry name" value="PAN_1"/>
    <property type="match status" value="1"/>
</dbReference>
<keyword evidence="4 16" id="KW-0721">Serine protease homolog</keyword>
<evidence type="ECO:0000259" key="20">
    <source>
        <dbReference type="PROSITE" id="PS50240"/>
    </source>
</evidence>
<evidence type="ECO:0000256" key="12">
    <source>
        <dbReference type="ARBA" id="ARBA00025867"/>
    </source>
</evidence>
<dbReference type="PIRSF" id="PIRSF001152">
    <property type="entry name" value="HGF_MST1"/>
    <property type="match status" value="1"/>
</dbReference>
<evidence type="ECO:0000256" key="16">
    <source>
        <dbReference type="PIRNR" id="PIRNR001152"/>
    </source>
</evidence>
<feature type="domain" description="Peptidase S1" evidence="20">
    <location>
        <begin position="474"/>
        <end position="703"/>
    </location>
</feature>
<dbReference type="PANTHER" id="PTHR24261">
    <property type="entry name" value="PLASMINOGEN-RELATED"/>
    <property type="match status" value="1"/>
</dbReference>
<feature type="domain" description="Kringle" evidence="19">
    <location>
        <begin position="109"/>
        <end position="188"/>
    </location>
</feature>
<dbReference type="Gene3D" id="2.40.10.10">
    <property type="entry name" value="Trypsin-like serine proteases"/>
    <property type="match status" value="2"/>
</dbReference>
<evidence type="ECO:0000256" key="15">
    <source>
        <dbReference type="ARBA" id="ARBA00045210"/>
    </source>
</evidence>
<dbReference type="InterPro" id="IPR027284">
    <property type="entry name" value="Hepatocyte_GF"/>
</dbReference>
<evidence type="ECO:0000256" key="5">
    <source>
        <dbReference type="ARBA" id="ARBA00022572"/>
    </source>
</evidence>
<dbReference type="CDD" id="cd00108">
    <property type="entry name" value="KR"/>
    <property type="match status" value="4"/>
</dbReference>
<dbReference type="GO" id="GO:0005615">
    <property type="term" value="C:extracellular space"/>
    <property type="evidence" value="ECO:0007669"/>
    <property type="project" value="TreeGrafter"/>
</dbReference>
<evidence type="ECO:0000256" key="2">
    <source>
        <dbReference type="ARBA" id="ARBA00021784"/>
    </source>
</evidence>
<evidence type="ECO:0000256" key="8">
    <source>
        <dbReference type="ARBA" id="ARBA00023030"/>
    </source>
</evidence>
<dbReference type="PROSITE" id="PS50070">
    <property type="entry name" value="KRINGLE_2"/>
    <property type="match status" value="4"/>
</dbReference>
<feature type="disulfide bond" evidence="17">
    <location>
        <begin position="193"/>
        <end position="270"/>
    </location>
</feature>
<dbReference type="PIRSF" id="PIRSF500183">
    <property type="entry name" value="Hepatocyte_GF"/>
    <property type="match status" value="1"/>
</dbReference>
<keyword evidence="8 16" id="KW-0339">Growth factor</keyword>
<evidence type="ECO:0000256" key="10">
    <source>
        <dbReference type="ARBA" id="ARBA00023180"/>
    </source>
</evidence>
<name>A0A9D3P8L0_MEGAT</name>
<dbReference type="GO" id="GO:0004252">
    <property type="term" value="F:serine-type endopeptidase activity"/>
    <property type="evidence" value="ECO:0007669"/>
    <property type="project" value="InterPro"/>
</dbReference>
<comment type="subunit">
    <text evidence="12">Dimer of an alpha chain and a beta chain linked by a disulfide bond. Interacts with SRPX2; the interaction increases HGF mitogenic activity.</text>
</comment>
<comment type="similarity">
    <text evidence="16">Belongs to the peptidase S1 family. Plasminogen subfamily.</text>
</comment>
<evidence type="ECO:0000256" key="9">
    <source>
        <dbReference type="ARBA" id="ARBA00023157"/>
    </source>
</evidence>
<organism evidence="22 23">
    <name type="scientific">Megalops atlanticus</name>
    <name type="common">Tarpon</name>
    <name type="synonym">Clupea gigantea</name>
    <dbReference type="NCBI Taxonomy" id="7932"/>
    <lineage>
        <taxon>Eukaryota</taxon>
        <taxon>Metazoa</taxon>
        <taxon>Chordata</taxon>
        <taxon>Craniata</taxon>
        <taxon>Vertebrata</taxon>
        <taxon>Euteleostomi</taxon>
        <taxon>Actinopterygii</taxon>
        <taxon>Neopterygii</taxon>
        <taxon>Teleostei</taxon>
        <taxon>Elopiformes</taxon>
        <taxon>Megalopidae</taxon>
        <taxon>Megalops</taxon>
    </lineage>
</organism>
<evidence type="ECO:0000256" key="13">
    <source>
        <dbReference type="ARBA" id="ARBA00031997"/>
    </source>
</evidence>
<dbReference type="InterPro" id="IPR009003">
    <property type="entry name" value="Peptidase_S1_PA"/>
</dbReference>
<keyword evidence="9 17" id="KW-1015">Disulfide bond</keyword>
<protein>
    <recommendedName>
        <fullName evidence="2 16">Hepatocyte growth factor</fullName>
    </recommendedName>
    <alternativeName>
        <fullName evidence="14 16">Hepatopoietin-A</fullName>
    </alternativeName>
    <alternativeName>
        <fullName evidence="13 16">Scatter factor</fullName>
    </alternativeName>
</protein>
<dbReference type="InterPro" id="IPR013806">
    <property type="entry name" value="Kringle-like"/>
</dbReference>
<dbReference type="SUPFAM" id="SSF57414">
    <property type="entry name" value="Hairpin loop containing domain-like"/>
    <property type="match status" value="1"/>
</dbReference>
<accession>A0A9D3P8L0</accession>
<dbReference type="PANTHER" id="PTHR24261:SF8">
    <property type="entry name" value="HEPATOCYTE GROWTH FACTOR"/>
    <property type="match status" value="1"/>
</dbReference>
<dbReference type="FunFam" id="2.40.20.10:FF:000004">
    <property type="entry name" value="Hepatocyte growth factor"/>
    <property type="match status" value="1"/>
</dbReference>
<dbReference type="Proteomes" id="UP001046870">
    <property type="component" value="Chromosome 25"/>
</dbReference>
<feature type="domain" description="Apple" evidence="21">
    <location>
        <begin position="9"/>
        <end position="105"/>
    </location>
</feature>
<comment type="caution">
    <text evidence="22">The sequence shown here is derived from an EMBL/GenBank/DDBJ whole genome shotgun (WGS) entry which is preliminary data.</text>
</comment>
<keyword evidence="3" id="KW-0964">Secreted</keyword>
<evidence type="ECO:0000313" key="23">
    <source>
        <dbReference type="Proteomes" id="UP001046870"/>
    </source>
</evidence>
<evidence type="ECO:0000256" key="3">
    <source>
        <dbReference type="ARBA" id="ARBA00022525"/>
    </source>
</evidence>
<dbReference type="InterPro" id="IPR001254">
    <property type="entry name" value="Trypsin_dom"/>
</dbReference>
<dbReference type="FunFam" id="2.40.20.10:FF:000002">
    <property type="entry name" value="Hepatocyte growth factor"/>
    <property type="match status" value="1"/>
</dbReference>
<evidence type="ECO:0000256" key="4">
    <source>
        <dbReference type="ARBA" id="ARBA00022542"/>
    </source>
</evidence>
<proteinExistence type="inferred from homology"/>
<evidence type="ECO:0000256" key="6">
    <source>
        <dbReference type="ARBA" id="ARBA00022729"/>
    </source>
</evidence>
<dbReference type="CDD" id="cd00190">
    <property type="entry name" value="Tryp_SPc"/>
    <property type="match status" value="1"/>
</dbReference>
<evidence type="ECO:0000259" key="19">
    <source>
        <dbReference type="PROSITE" id="PS50070"/>
    </source>
</evidence>
<comment type="function">
    <text evidence="15">Potent mitogen for mature parenchymal hepatocyte cells, seems to be a hepatotrophic factor, and acts as a growth factor for a broad spectrum of tissues and cell types. Activating ligand for the receptor tyrosine kinase MET by binding to it and promoting its dimerization. Activates MAPK signaling following TMPRSS13 cleavage and activation.</text>
</comment>
<dbReference type="GO" id="GO:0006508">
    <property type="term" value="P:proteolysis"/>
    <property type="evidence" value="ECO:0007669"/>
    <property type="project" value="InterPro"/>
</dbReference>
<dbReference type="PRINTS" id="PR00018">
    <property type="entry name" value="KRINGLE"/>
</dbReference>